<dbReference type="STRING" id="1921803.NIES593_22510"/>
<evidence type="ECO:0000313" key="3">
    <source>
        <dbReference type="Proteomes" id="UP000186868"/>
    </source>
</evidence>
<gene>
    <name evidence="2" type="ORF">NIES593_22510</name>
</gene>
<dbReference type="InterPro" id="IPR008538">
    <property type="entry name" value="Uma2"/>
</dbReference>
<dbReference type="PANTHER" id="PTHR34107:SF6">
    <property type="entry name" value="SLR0981 PROTEIN"/>
    <property type="match status" value="1"/>
</dbReference>
<evidence type="ECO:0000259" key="1">
    <source>
        <dbReference type="Pfam" id="PF05685"/>
    </source>
</evidence>
<reference evidence="2 3" key="1">
    <citation type="submission" date="2016-11" db="EMBL/GenBank/DDBJ databases">
        <title>Draft Genome Sequences of Nine Cyanobacterial Strains from Diverse Habitats.</title>
        <authorList>
            <person name="Zhu T."/>
            <person name="Hou S."/>
            <person name="Lu X."/>
            <person name="Hess W.R."/>
        </authorList>
    </citation>
    <scope>NUCLEOTIDE SEQUENCE [LARGE SCALE GENOMIC DNA]</scope>
    <source>
        <strain evidence="2 3">NIES-593</strain>
    </source>
</reference>
<dbReference type="OrthoDB" id="454453at2"/>
<comment type="caution">
    <text evidence="2">The sequence shown here is derived from an EMBL/GenBank/DDBJ whole genome shotgun (WGS) entry which is preliminary data.</text>
</comment>
<protein>
    <recommendedName>
        <fullName evidence="1">Putative restriction endonuclease domain-containing protein</fullName>
    </recommendedName>
</protein>
<keyword evidence="3" id="KW-1185">Reference proteome</keyword>
<dbReference type="Pfam" id="PF05685">
    <property type="entry name" value="Uma2"/>
    <property type="match status" value="1"/>
</dbReference>
<organism evidence="2 3">
    <name type="scientific">Hydrococcus rivularis NIES-593</name>
    <dbReference type="NCBI Taxonomy" id="1921803"/>
    <lineage>
        <taxon>Bacteria</taxon>
        <taxon>Bacillati</taxon>
        <taxon>Cyanobacteriota</taxon>
        <taxon>Cyanophyceae</taxon>
        <taxon>Pleurocapsales</taxon>
        <taxon>Hydrococcaceae</taxon>
        <taxon>Hydrococcus</taxon>
    </lineage>
</organism>
<evidence type="ECO:0000313" key="2">
    <source>
        <dbReference type="EMBL" id="OKH18035.1"/>
    </source>
</evidence>
<name>A0A1U7H7C7_9CYAN</name>
<dbReference type="SUPFAM" id="SSF52980">
    <property type="entry name" value="Restriction endonuclease-like"/>
    <property type="match status" value="1"/>
</dbReference>
<dbReference type="EMBL" id="MRCB01000054">
    <property type="protein sequence ID" value="OKH18035.1"/>
    <property type="molecule type" value="Genomic_DNA"/>
</dbReference>
<proteinExistence type="predicted"/>
<dbReference type="CDD" id="cd06260">
    <property type="entry name" value="DUF820-like"/>
    <property type="match status" value="1"/>
</dbReference>
<dbReference type="InterPro" id="IPR011335">
    <property type="entry name" value="Restrct_endonuc-II-like"/>
</dbReference>
<dbReference type="Gene3D" id="3.90.1570.10">
    <property type="entry name" value="tt1808, chain A"/>
    <property type="match status" value="1"/>
</dbReference>
<accession>A0A1U7H7C7</accession>
<feature type="domain" description="Putative restriction endonuclease" evidence="1">
    <location>
        <begin position="17"/>
        <end position="187"/>
    </location>
</feature>
<dbReference type="AlphaFoldDB" id="A0A1U7H7C7"/>
<dbReference type="RefSeq" id="WP_073601717.1">
    <property type="nucleotide sequence ID" value="NZ_MRCB01000054.1"/>
</dbReference>
<sequence>MNTYTINFNPIIKLTEDQFYQLCRANPDIKFERNAKGEIIIMSPTGGETGNRNAEIIIEFGVWNRQSQLGKLFDSSTGFQLPNGADRSPDVAWIKQERWDALTVEQKERFPPIAPDFVLELMSPGDRLQELQEKMREYIENGVQLGWLINRKSRQVEIYRPGQQVEILDNPATLSGEDVLPGFVLDLQIVW</sequence>
<dbReference type="InterPro" id="IPR012296">
    <property type="entry name" value="Nuclease_put_TT1808"/>
</dbReference>
<dbReference type="PANTHER" id="PTHR34107">
    <property type="entry name" value="SLL0198 PROTEIN-RELATED"/>
    <property type="match status" value="1"/>
</dbReference>
<dbReference type="Proteomes" id="UP000186868">
    <property type="component" value="Unassembled WGS sequence"/>
</dbReference>